<sequence>MSFISVLVWTLLCCCFTESRGQVTVTQPGAVRSAVGGSVTISCRTRIPGRFSGSGRGTDFTLTIRGVQAEDAAVYHCIGEFDASKRDDDLPPGSAALDGMYSHLIEAEDEQHRRTDVEVSQVRFPPRMSGPGPYRLATICLATLCAILLISIIAVAAQGKNRPQGGGVSSEPQKQTQDVNVTALTTNISALMQEKKQMRVQIDELLVKLATMMATKAPEVIKPTEAAIVCPVEWLLFNNSCYLISRLSRSWPESQSYCESRGAHLAIIHSAEEQTFLWDLLPRGHWNAFWFGITDEQTEDQWKWVDGSPLVGGFWEVGEPNNHINEDCGYMIKTRVLSRVAVRSWYDAPCSMPLPYICEKEMGAGGSTAIPH</sequence>
<feature type="signal peptide" evidence="3">
    <location>
        <begin position="1"/>
        <end position="21"/>
    </location>
</feature>
<dbReference type="InterPro" id="IPR013783">
    <property type="entry name" value="Ig-like_fold"/>
</dbReference>
<keyword evidence="1" id="KW-0430">Lectin</keyword>
<keyword evidence="2" id="KW-0812">Transmembrane</keyword>
<reference evidence="5" key="1">
    <citation type="submission" date="2020-03" db="EMBL/GenBank/DDBJ databases">
        <authorList>
            <person name="Weist P."/>
        </authorList>
    </citation>
    <scope>NUCLEOTIDE SEQUENCE</scope>
</reference>
<evidence type="ECO:0000256" key="2">
    <source>
        <dbReference type="SAM" id="Phobius"/>
    </source>
</evidence>
<dbReference type="Pfam" id="PF00059">
    <property type="entry name" value="Lectin_C"/>
    <property type="match status" value="1"/>
</dbReference>
<feature type="transmembrane region" description="Helical" evidence="2">
    <location>
        <begin position="134"/>
        <end position="157"/>
    </location>
</feature>
<dbReference type="SUPFAM" id="SSF48726">
    <property type="entry name" value="Immunoglobulin"/>
    <property type="match status" value="1"/>
</dbReference>
<evidence type="ECO:0000256" key="3">
    <source>
        <dbReference type="SAM" id="SignalP"/>
    </source>
</evidence>
<dbReference type="CDD" id="cd03590">
    <property type="entry name" value="CLECT_DC-SIGN_like"/>
    <property type="match status" value="1"/>
</dbReference>
<keyword evidence="2" id="KW-0472">Membrane</keyword>
<proteinExistence type="predicted"/>
<gene>
    <name evidence="5" type="ORF">PLEPLA_LOCUS41887</name>
</gene>
<dbReference type="AlphaFoldDB" id="A0A9N7Z7I7"/>
<dbReference type="SMART" id="SM00034">
    <property type="entry name" value="CLECT"/>
    <property type="match status" value="1"/>
</dbReference>
<evidence type="ECO:0000313" key="6">
    <source>
        <dbReference type="Proteomes" id="UP001153269"/>
    </source>
</evidence>
<dbReference type="Gene3D" id="3.10.100.10">
    <property type="entry name" value="Mannose-Binding Protein A, subunit A"/>
    <property type="match status" value="1"/>
</dbReference>
<dbReference type="Proteomes" id="UP001153269">
    <property type="component" value="Unassembled WGS sequence"/>
</dbReference>
<keyword evidence="6" id="KW-1185">Reference proteome</keyword>
<evidence type="ECO:0000256" key="1">
    <source>
        <dbReference type="ARBA" id="ARBA00022734"/>
    </source>
</evidence>
<dbReference type="InterPro" id="IPR036179">
    <property type="entry name" value="Ig-like_dom_sf"/>
</dbReference>
<dbReference type="PROSITE" id="PS50041">
    <property type="entry name" value="C_TYPE_LECTIN_2"/>
    <property type="match status" value="1"/>
</dbReference>
<dbReference type="EMBL" id="CADEAL010004199">
    <property type="protein sequence ID" value="CAB1454125.1"/>
    <property type="molecule type" value="Genomic_DNA"/>
</dbReference>
<evidence type="ECO:0000313" key="5">
    <source>
        <dbReference type="EMBL" id="CAB1454125.1"/>
    </source>
</evidence>
<feature type="chain" id="PRO_5040508215" description="C-type lectin domain-containing protein" evidence="3">
    <location>
        <begin position="22"/>
        <end position="372"/>
    </location>
</feature>
<dbReference type="InterPro" id="IPR016187">
    <property type="entry name" value="CTDL_fold"/>
</dbReference>
<evidence type="ECO:0000259" key="4">
    <source>
        <dbReference type="PROSITE" id="PS50041"/>
    </source>
</evidence>
<dbReference type="InterPro" id="IPR050111">
    <property type="entry name" value="C-type_lectin/snaclec_domain"/>
</dbReference>
<organism evidence="5 6">
    <name type="scientific">Pleuronectes platessa</name>
    <name type="common">European plaice</name>
    <dbReference type="NCBI Taxonomy" id="8262"/>
    <lineage>
        <taxon>Eukaryota</taxon>
        <taxon>Metazoa</taxon>
        <taxon>Chordata</taxon>
        <taxon>Craniata</taxon>
        <taxon>Vertebrata</taxon>
        <taxon>Euteleostomi</taxon>
        <taxon>Actinopterygii</taxon>
        <taxon>Neopterygii</taxon>
        <taxon>Teleostei</taxon>
        <taxon>Neoteleostei</taxon>
        <taxon>Acanthomorphata</taxon>
        <taxon>Carangaria</taxon>
        <taxon>Pleuronectiformes</taxon>
        <taxon>Pleuronectoidei</taxon>
        <taxon>Pleuronectidae</taxon>
        <taxon>Pleuronectes</taxon>
    </lineage>
</organism>
<dbReference type="InterPro" id="IPR016186">
    <property type="entry name" value="C-type_lectin-like/link_sf"/>
</dbReference>
<feature type="domain" description="C-type lectin" evidence="4">
    <location>
        <begin position="237"/>
        <end position="359"/>
    </location>
</feature>
<comment type="caution">
    <text evidence="5">The sequence shown here is derived from an EMBL/GenBank/DDBJ whole genome shotgun (WGS) entry which is preliminary data.</text>
</comment>
<keyword evidence="3" id="KW-0732">Signal</keyword>
<dbReference type="InterPro" id="IPR001304">
    <property type="entry name" value="C-type_lectin-like"/>
</dbReference>
<accession>A0A9N7Z7I7</accession>
<dbReference type="GO" id="GO:0030246">
    <property type="term" value="F:carbohydrate binding"/>
    <property type="evidence" value="ECO:0007669"/>
    <property type="project" value="UniProtKB-KW"/>
</dbReference>
<dbReference type="SUPFAM" id="SSF56436">
    <property type="entry name" value="C-type lectin-like"/>
    <property type="match status" value="1"/>
</dbReference>
<keyword evidence="2" id="KW-1133">Transmembrane helix</keyword>
<protein>
    <recommendedName>
        <fullName evidence="4">C-type lectin domain-containing protein</fullName>
    </recommendedName>
</protein>
<dbReference type="InterPro" id="IPR033989">
    <property type="entry name" value="CD209-like_CTLD"/>
</dbReference>
<dbReference type="PANTHER" id="PTHR22803">
    <property type="entry name" value="MANNOSE, PHOSPHOLIPASE, LECTIN RECEPTOR RELATED"/>
    <property type="match status" value="1"/>
</dbReference>
<name>A0A9N7Z7I7_PLEPL</name>
<dbReference type="Gene3D" id="2.60.40.10">
    <property type="entry name" value="Immunoglobulins"/>
    <property type="match status" value="1"/>
</dbReference>